<evidence type="ECO:0000313" key="6">
    <source>
        <dbReference type="Proteomes" id="UP000001449"/>
    </source>
</evidence>
<dbReference type="Proteomes" id="UP000001449">
    <property type="component" value="Chromosome 12"/>
</dbReference>
<feature type="domain" description="Peptidase M12B" evidence="4">
    <location>
        <begin position="30"/>
        <end position="122"/>
    </location>
</feature>
<dbReference type="KEGG" id="tps:THAPSDRAFT_24441"/>
<feature type="compositionally biased region" description="Polar residues" evidence="2">
    <location>
        <begin position="423"/>
        <end position="446"/>
    </location>
</feature>
<accession>B8CA31</accession>
<dbReference type="InParanoid" id="B8CA31"/>
<protein>
    <recommendedName>
        <fullName evidence="4">Peptidase M12B domain-containing protein</fullName>
    </recommendedName>
</protein>
<feature type="binding site" evidence="1">
    <location>
        <position position="70"/>
    </location>
    <ligand>
        <name>Zn(2+)</name>
        <dbReference type="ChEBI" id="CHEBI:29105"/>
        <note>catalytic</note>
    </ligand>
</feature>
<feature type="binding site" evidence="1">
    <location>
        <position position="80"/>
    </location>
    <ligand>
        <name>Zn(2+)</name>
        <dbReference type="ChEBI" id="CHEBI:29105"/>
        <note>catalytic</note>
    </ligand>
</feature>
<sequence length="490" mass="53701">MRMQLGPKSNNKPKTLSLYHAVLGRYLGGGIAYIDSVCDKDWGFGVTSDVSGTLNNMDESVLFDFFILIHELGHSLGSGHTFDAYDPPIDQCGPCVIPGQGESLAIDGLPLESSSVIMSYCNFCIGGLSNIAFTLGGEWEGEQPRSELETWQDNHLIVGDVSKEPRRVSHTIWQRLASKGECVAHPLERSETQGCNEHSDCDDVNECTVDVCESNVCIVLETMQNCCGNGMCELGERDSCVLDCGPFTIKPESFCEDCFQLDGFMFDVGLDNQADRRVFISSVRFMHSAPANETATVDLYITKEGTYKDTVEPSQWEKIASSNVSTTDKSDFAEMQLDSYILLDSGSRRGFYLAASENIILFEEGVYSSTNDQGVELYSSRAVSGLFGDGIDGFSLSIEIHYLLDDRTMSPTKMPADGHETTISDLESTSVPAGDNVQSLTTTSSPMHEHIASDAGTKQESSTASSMIFFMGTLWKFFVVTILSFVSFAW</sequence>
<dbReference type="GO" id="GO:0046872">
    <property type="term" value="F:metal ion binding"/>
    <property type="evidence" value="ECO:0007669"/>
    <property type="project" value="UniProtKB-KW"/>
</dbReference>
<evidence type="ECO:0000259" key="4">
    <source>
        <dbReference type="PROSITE" id="PS50215"/>
    </source>
</evidence>
<dbReference type="Gene3D" id="3.40.390.10">
    <property type="entry name" value="Collagenase (Catalytic Domain)"/>
    <property type="match status" value="1"/>
</dbReference>
<gene>
    <name evidence="5" type="ORF">THAPSDRAFT_24441</name>
</gene>
<dbReference type="PaxDb" id="35128-Thaps24441"/>
<keyword evidence="3" id="KW-1133">Transmembrane helix</keyword>
<dbReference type="InterPro" id="IPR001590">
    <property type="entry name" value="Peptidase_M12B"/>
</dbReference>
<dbReference type="GO" id="GO:0006508">
    <property type="term" value="P:proteolysis"/>
    <property type="evidence" value="ECO:0007669"/>
    <property type="project" value="InterPro"/>
</dbReference>
<dbReference type="SUPFAM" id="SSF55486">
    <property type="entry name" value="Metalloproteases ('zincins'), catalytic domain"/>
    <property type="match status" value="1"/>
</dbReference>
<dbReference type="InterPro" id="IPR024079">
    <property type="entry name" value="MetalloPept_cat_dom_sf"/>
</dbReference>
<reference evidence="5 6" key="1">
    <citation type="journal article" date="2004" name="Science">
        <title>The genome of the diatom Thalassiosira pseudonana: ecology, evolution, and metabolism.</title>
        <authorList>
            <person name="Armbrust E.V."/>
            <person name="Berges J.A."/>
            <person name="Bowler C."/>
            <person name="Green B.R."/>
            <person name="Martinez D."/>
            <person name="Putnam N.H."/>
            <person name="Zhou S."/>
            <person name="Allen A.E."/>
            <person name="Apt K.E."/>
            <person name="Bechner M."/>
            <person name="Brzezinski M.A."/>
            <person name="Chaal B.K."/>
            <person name="Chiovitti A."/>
            <person name="Davis A.K."/>
            <person name="Demarest M.S."/>
            <person name="Detter J.C."/>
            <person name="Glavina T."/>
            <person name="Goodstein D."/>
            <person name="Hadi M.Z."/>
            <person name="Hellsten U."/>
            <person name="Hildebrand M."/>
            <person name="Jenkins B.D."/>
            <person name="Jurka J."/>
            <person name="Kapitonov V.V."/>
            <person name="Kroger N."/>
            <person name="Lau W.W."/>
            <person name="Lane T.W."/>
            <person name="Larimer F.W."/>
            <person name="Lippmeier J.C."/>
            <person name="Lucas S."/>
            <person name="Medina M."/>
            <person name="Montsant A."/>
            <person name="Obornik M."/>
            <person name="Parker M.S."/>
            <person name="Palenik B."/>
            <person name="Pazour G.J."/>
            <person name="Richardson P.M."/>
            <person name="Rynearson T.A."/>
            <person name="Saito M.A."/>
            <person name="Schwartz D.C."/>
            <person name="Thamatrakoln K."/>
            <person name="Valentin K."/>
            <person name="Vardi A."/>
            <person name="Wilkerson F.P."/>
            <person name="Rokhsar D.S."/>
        </authorList>
    </citation>
    <scope>NUCLEOTIDE SEQUENCE [LARGE SCALE GENOMIC DNA]</scope>
    <source>
        <strain evidence="5 6">CCMP1335</strain>
    </source>
</reference>
<evidence type="ECO:0000313" key="5">
    <source>
        <dbReference type="EMBL" id="EED89611.1"/>
    </source>
</evidence>
<name>B8CA31_THAPS</name>
<proteinExistence type="predicted"/>
<dbReference type="RefSeq" id="XP_002293150.1">
    <property type="nucleotide sequence ID" value="XM_002293114.1"/>
</dbReference>
<dbReference type="GeneID" id="7449388"/>
<dbReference type="Pfam" id="PF13582">
    <property type="entry name" value="Reprolysin_3"/>
    <property type="match status" value="1"/>
</dbReference>
<dbReference type="PANTHER" id="PTHR33683:SF46">
    <property type="entry name" value="SUSHI DOMAIN-CONTAINING PROTEIN"/>
    <property type="match status" value="1"/>
</dbReference>
<dbReference type="HOGENOM" id="CLU_557257_0_0_1"/>
<keyword evidence="3" id="KW-0472">Membrane</keyword>
<comment type="caution">
    <text evidence="1">Lacks conserved residue(s) required for the propagation of feature annotation.</text>
</comment>
<feature type="active site" evidence="1">
    <location>
        <position position="71"/>
    </location>
</feature>
<dbReference type="AlphaFoldDB" id="B8CA31"/>
<keyword evidence="1" id="KW-0479">Metal-binding</keyword>
<evidence type="ECO:0000256" key="1">
    <source>
        <dbReference type="PROSITE-ProRule" id="PRU00276"/>
    </source>
</evidence>
<dbReference type="EMBL" id="CM000647">
    <property type="protein sequence ID" value="EED89611.1"/>
    <property type="molecule type" value="Genomic_DNA"/>
</dbReference>
<dbReference type="GO" id="GO:0004222">
    <property type="term" value="F:metalloendopeptidase activity"/>
    <property type="evidence" value="ECO:0007669"/>
    <property type="project" value="InterPro"/>
</dbReference>
<dbReference type="PANTHER" id="PTHR33683">
    <property type="entry name" value="1, PUTATIVE-RELATED"/>
    <property type="match status" value="1"/>
</dbReference>
<keyword evidence="6" id="KW-1185">Reference proteome</keyword>
<reference evidence="5 6" key="2">
    <citation type="journal article" date="2008" name="Nature">
        <title>The Phaeodactylum genome reveals the evolutionary history of diatom genomes.</title>
        <authorList>
            <person name="Bowler C."/>
            <person name="Allen A.E."/>
            <person name="Badger J.H."/>
            <person name="Grimwood J."/>
            <person name="Jabbari K."/>
            <person name="Kuo A."/>
            <person name="Maheswari U."/>
            <person name="Martens C."/>
            <person name="Maumus F."/>
            <person name="Otillar R.P."/>
            <person name="Rayko E."/>
            <person name="Salamov A."/>
            <person name="Vandepoele K."/>
            <person name="Beszteri B."/>
            <person name="Gruber A."/>
            <person name="Heijde M."/>
            <person name="Katinka M."/>
            <person name="Mock T."/>
            <person name="Valentin K."/>
            <person name="Verret F."/>
            <person name="Berges J.A."/>
            <person name="Brownlee C."/>
            <person name="Cadoret J.P."/>
            <person name="Chiovitti A."/>
            <person name="Choi C.J."/>
            <person name="Coesel S."/>
            <person name="De Martino A."/>
            <person name="Detter J.C."/>
            <person name="Durkin C."/>
            <person name="Falciatore A."/>
            <person name="Fournet J."/>
            <person name="Haruta M."/>
            <person name="Huysman M.J."/>
            <person name="Jenkins B.D."/>
            <person name="Jiroutova K."/>
            <person name="Jorgensen R.E."/>
            <person name="Joubert Y."/>
            <person name="Kaplan A."/>
            <person name="Kroger N."/>
            <person name="Kroth P.G."/>
            <person name="La Roche J."/>
            <person name="Lindquist E."/>
            <person name="Lommer M."/>
            <person name="Martin-Jezequel V."/>
            <person name="Lopez P.J."/>
            <person name="Lucas S."/>
            <person name="Mangogna M."/>
            <person name="McGinnis K."/>
            <person name="Medlin L.K."/>
            <person name="Montsant A."/>
            <person name="Oudot-Le Secq M.P."/>
            <person name="Napoli C."/>
            <person name="Obornik M."/>
            <person name="Parker M.S."/>
            <person name="Petit J.L."/>
            <person name="Porcel B.M."/>
            <person name="Poulsen N."/>
            <person name="Robison M."/>
            <person name="Rychlewski L."/>
            <person name="Rynearson T.A."/>
            <person name="Schmutz J."/>
            <person name="Shapiro H."/>
            <person name="Siaut M."/>
            <person name="Stanley M."/>
            <person name="Sussman M.R."/>
            <person name="Taylor A.R."/>
            <person name="Vardi A."/>
            <person name="von Dassow P."/>
            <person name="Vyverman W."/>
            <person name="Willis A."/>
            <person name="Wyrwicz L.S."/>
            <person name="Rokhsar D.S."/>
            <person name="Weissenbach J."/>
            <person name="Armbrust E.V."/>
            <person name="Green B.R."/>
            <person name="Van de Peer Y."/>
            <person name="Grigoriev I.V."/>
        </authorList>
    </citation>
    <scope>NUCLEOTIDE SEQUENCE [LARGE SCALE GENOMIC DNA]</scope>
    <source>
        <strain evidence="5 6">CCMP1335</strain>
    </source>
</reference>
<evidence type="ECO:0000256" key="3">
    <source>
        <dbReference type="SAM" id="Phobius"/>
    </source>
</evidence>
<keyword evidence="3" id="KW-0812">Transmembrane</keyword>
<keyword evidence="1" id="KW-0862">Zinc</keyword>
<dbReference type="OMA" id="MHEHIAS"/>
<organism evidence="5 6">
    <name type="scientific">Thalassiosira pseudonana</name>
    <name type="common">Marine diatom</name>
    <name type="synonym">Cyclotella nana</name>
    <dbReference type="NCBI Taxonomy" id="35128"/>
    <lineage>
        <taxon>Eukaryota</taxon>
        <taxon>Sar</taxon>
        <taxon>Stramenopiles</taxon>
        <taxon>Ochrophyta</taxon>
        <taxon>Bacillariophyta</taxon>
        <taxon>Coscinodiscophyceae</taxon>
        <taxon>Thalassiosirophycidae</taxon>
        <taxon>Thalassiosirales</taxon>
        <taxon>Thalassiosiraceae</taxon>
        <taxon>Thalassiosira</taxon>
    </lineage>
</organism>
<feature type="region of interest" description="Disordered" evidence="2">
    <location>
        <begin position="411"/>
        <end position="458"/>
    </location>
</feature>
<feature type="binding site" evidence="1">
    <location>
        <position position="74"/>
    </location>
    <ligand>
        <name>Zn(2+)</name>
        <dbReference type="ChEBI" id="CHEBI:29105"/>
        <note>catalytic</note>
    </ligand>
</feature>
<feature type="transmembrane region" description="Helical" evidence="3">
    <location>
        <begin position="468"/>
        <end position="489"/>
    </location>
</feature>
<evidence type="ECO:0000256" key="2">
    <source>
        <dbReference type="SAM" id="MobiDB-lite"/>
    </source>
</evidence>
<dbReference type="PROSITE" id="PS50215">
    <property type="entry name" value="ADAM_MEPRO"/>
    <property type="match status" value="1"/>
</dbReference>